<comment type="caution">
    <text evidence="1">The sequence shown here is derived from an EMBL/GenBank/DDBJ whole genome shotgun (WGS) entry which is preliminary data.</text>
</comment>
<protein>
    <submittedName>
        <fullName evidence="1">Uncharacterized protein</fullName>
    </submittedName>
</protein>
<accession>A0ACC1Y428</accession>
<organism evidence="1 2">
    <name type="scientific">Melia azedarach</name>
    <name type="common">Chinaberry tree</name>
    <dbReference type="NCBI Taxonomy" id="155640"/>
    <lineage>
        <taxon>Eukaryota</taxon>
        <taxon>Viridiplantae</taxon>
        <taxon>Streptophyta</taxon>
        <taxon>Embryophyta</taxon>
        <taxon>Tracheophyta</taxon>
        <taxon>Spermatophyta</taxon>
        <taxon>Magnoliopsida</taxon>
        <taxon>eudicotyledons</taxon>
        <taxon>Gunneridae</taxon>
        <taxon>Pentapetalae</taxon>
        <taxon>rosids</taxon>
        <taxon>malvids</taxon>
        <taxon>Sapindales</taxon>
        <taxon>Meliaceae</taxon>
        <taxon>Melia</taxon>
    </lineage>
</organism>
<keyword evidence="2" id="KW-1185">Reference proteome</keyword>
<gene>
    <name evidence="1" type="ORF">OWV82_009701</name>
</gene>
<evidence type="ECO:0000313" key="1">
    <source>
        <dbReference type="EMBL" id="KAJ4717957.1"/>
    </source>
</evidence>
<dbReference type="EMBL" id="CM051398">
    <property type="protein sequence ID" value="KAJ4717957.1"/>
    <property type="molecule type" value="Genomic_DNA"/>
</dbReference>
<name>A0ACC1Y428_MELAZ</name>
<proteinExistence type="predicted"/>
<dbReference type="Proteomes" id="UP001164539">
    <property type="component" value="Chromosome 5"/>
</dbReference>
<evidence type="ECO:0000313" key="2">
    <source>
        <dbReference type="Proteomes" id="UP001164539"/>
    </source>
</evidence>
<sequence length="138" mass="14921">MPIIALEFSAELVNIINLQLADDFDTTGQYVFLQCKDCETLGIIKILPELGNPAPLTAELSRDGKSVILAHFIIEGLKPNKFSLNGNFIATTEDNRKIAIPFNRGQDFEEAEGTGVAVRNMKLGFSIVDSSAASSSST</sequence>
<reference evidence="1 2" key="1">
    <citation type="journal article" date="2023" name="Science">
        <title>Complex scaffold remodeling in plant triterpene biosynthesis.</title>
        <authorList>
            <person name="De La Pena R."/>
            <person name="Hodgson H."/>
            <person name="Liu J.C."/>
            <person name="Stephenson M.J."/>
            <person name="Martin A.C."/>
            <person name="Owen C."/>
            <person name="Harkess A."/>
            <person name="Leebens-Mack J."/>
            <person name="Jimenez L.E."/>
            <person name="Osbourn A."/>
            <person name="Sattely E.S."/>
        </authorList>
    </citation>
    <scope>NUCLEOTIDE SEQUENCE [LARGE SCALE GENOMIC DNA]</scope>
    <source>
        <strain evidence="2">cv. JPN11</strain>
        <tissue evidence="1">Leaf</tissue>
    </source>
</reference>